<sequence>MNSSEYNAKHQMKEPNGCLQFAILLSLPLSVLVILAVLVVPGCRRETAREEAESNARKDEIQKLMDKARISNQMRESLGLGTSMTPSEKKPGGSKAAEDFRKALGPTLEERERQELLNSEVSVSEVTEFFRTWENELGKGIEAQKAWQQCSSQARANGMLREMRQRDLAGAFIILIDQSLRSGEEVDLTPQASEVFGQELRPPEIMMLTALKALAALESGFKNLELERADVAFVKISKSLNIWERALRMAAEDQSSYTSYSLSKPYYRLPPASSPFDPKDAKAFYQDQFKSYQAHLQHYNAAASKFKESGQKSRMIEAKTAAEEVFRVLARPLLTWRASDDRKIQAKFIKLEGEAVVIEKEDGKQYMVPFSNLAPASVAMGRRLEYVSSSTRTARVPSQ</sequence>
<proteinExistence type="predicted"/>
<reference evidence="3 4" key="1">
    <citation type="submission" date="2018-06" db="EMBL/GenBank/DDBJ databases">
        <title>Genomic Encyclopedia of Type Strains, Phase IV (KMG-IV): sequencing the most valuable type-strain genomes for metagenomic binning, comparative biology and taxonomic classification.</title>
        <authorList>
            <person name="Goeker M."/>
        </authorList>
    </citation>
    <scope>NUCLEOTIDE SEQUENCE [LARGE SCALE GENOMIC DNA]</scope>
    <source>
        <strain evidence="3 4">DSM 25532</strain>
    </source>
</reference>
<keyword evidence="2" id="KW-1133">Transmembrane helix</keyword>
<dbReference type="Proteomes" id="UP000253426">
    <property type="component" value="Unassembled WGS sequence"/>
</dbReference>
<accession>A0A366H7R3</accession>
<feature type="compositionally biased region" description="Basic and acidic residues" evidence="1">
    <location>
        <begin position="47"/>
        <end position="69"/>
    </location>
</feature>
<evidence type="ECO:0000256" key="1">
    <source>
        <dbReference type="SAM" id="MobiDB-lite"/>
    </source>
</evidence>
<evidence type="ECO:0000313" key="4">
    <source>
        <dbReference type="Proteomes" id="UP000253426"/>
    </source>
</evidence>
<keyword evidence="2" id="KW-0472">Membrane</keyword>
<dbReference type="AlphaFoldDB" id="A0A366H7R3"/>
<organism evidence="3 4">
    <name type="scientific">Roseimicrobium gellanilyticum</name>
    <dbReference type="NCBI Taxonomy" id="748857"/>
    <lineage>
        <taxon>Bacteria</taxon>
        <taxon>Pseudomonadati</taxon>
        <taxon>Verrucomicrobiota</taxon>
        <taxon>Verrucomicrobiia</taxon>
        <taxon>Verrucomicrobiales</taxon>
        <taxon>Verrucomicrobiaceae</taxon>
        <taxon>Roseimicrobium</taxon>
    </lineage>
</organism>
<feature type="transmembrane region" description="Helical" evidence="2">
    <location>
        <begin position="21"/>
        <end position="40"/>
    </location>
</feature>
<name>A0A366H7R3_9BACT</name>
<protein>
    <submittedName>
        <fullName evidence="3">Uncharacterized protein</fullName>
    </submittedName>
</protein>
<feature type="compositionally biased region" description="Polar residues" evidence="1">
    <location>
        <begin position="70"/>
        <end position="86"/>
    </location>
</feature>
<feature type="region of interest" description="Disordered" evidence="1">
    <location>
        <begin position="47"/>
        <end position="97"/>
    </location>
</feature>
<keyword evidence="2" id="KW-0812">Transmembrane</keyword>
<dbReference type="Gene3D" id="2.30.30.700">
    <property type="entry name" value="SLA1 homology domain 1"/>
    <property type="match status" value="1"/>
</dbReference>
<evidence type="ECO:0000313" key="3">
    <source>
        <dbReference type="EMBL" id="RBP38096.1"/>
    </source>
</evidence>
<comment type="caution">
    <text evidence="3">The sequence shown here is derived from an EMBL/GenBank/DDBJ whole genome shotgun (WGS) entry which is preliminary data.</text>
</comment>
<dbReference type="EMBL" id="QNRR01000012">
    <property type="protein sequence ID" value="RBP38096.1"/>
    <property type="molecule type" value="Genomic_DNA"/>
</dbReference>
<gene>
    <name evidence="3" type="ORF">DES53_11294</name>
</gene>
<evidence type="ECO:0000256" key="2">
    <source>
        <dbReference type="SAM" id="Phobius"/>
    </source>
</evidence>
<keyword evidence="4" id="KW-1185">Reference proteome</keyword>
<dbReference type="RefSeq" id="WP_113961224.1">
    <property type="nucleotide sequence ID" value="NZ_QNRR01000012.1"/>
</dbReference>
<feature type="compositionally biased region" description="Basic and acidic residues" evidence="1">
    <location>
        <begin position="87"/>
        <end position="97"/>
    </location>
</feature>